<dbReference type="EMBL" id="CAJOAZ010009229">
    <property type="protein sequence ID" value="CAF4199588.1"/>
    <property type="molecule type" value="Genomic_DNA"/>
</dbReference>
<accession>A0A815UE64</accession>
<sequence>MEGGLGIEQSWEELKRDFNRIGPGCPSALYFKTISAEGPELFAVVNDNAVFYHDNGQWYRYITACNIKFGIIEANRSNMSCATNDETNVNLTIEEVDWVIISENK</sequence>
<protein>
    <submittedName>
        <fullName evidence="2">Uncharacterized protein</fullName>
    </submittedName>
</protein>
<gene>
    <name evidence="1" type="ORF">JYZ213_LOCUS22092</name>
    <name evidence="3" type="ORF">OKA104_LOCUS40857</name>
    <name evidence="4" type="ORF">OXD698_LOCUS40763</name>
    <name evidence="2" type="ORF">VCS650_LOCUS43019</name>
</gene>
<dbReference type="OrthoDB" id="9986939at2759"/>
<name>A0A815UE64_9BILA</name>
<dbReference type="EMBL" id="CAJNOG010000248">
    <property type="protein sequence ID" value="CAF1113971.1"/>
    <property type="molecule type" value="Genomic_DNA"/>
</dbReference>
<proteinExistence type="predicted"/>
<evidence type="ECO:0000313" key="5">
    <source>
        <dbReference type="Proteomes" id="UP000663891"/>
    </source>
</evidence>
<dbReference type="AlphaFoldDB" id="A0A815UE64"/>
<evidence type="ECO:0000313" key="4">
    <source>
        <dbReference type="EMBL" id="CAF4199588.1"/>
    </source>
</evidence>
<evidence type="ECO:0000313" key="2">
    <source>
        <dbReference type="EMBL" id="CAF1515760.1"/>
    </source>
</evidence>
<organism evidence="2 5">
    <name type="scientific">Adineta steineri</name>
    <dbReference type="NCBI Taxonomy" id="433720"/>
    <lineage>
        <taxon>Eukaryota</taxon>
        <taxon>Metazoa</taxon>
        <taxon>Spiralia</taxon>
        <taxon>Gnathifera</taxon>
        <taxon>Rotifera</taxon>
        <taxon>Eurotatoria</taxon>
        <taxon>Bdelloidea</taxon>
        <taxon>Adinetida</taxon>
        <taxon>Adinetidae</taxon>
        <taxon>Adineta</taxon>
    </lineage>
</organism>
<evidence type="ECO:0000313" key="1">
    <source>
        <dbReference type="EMBL" id="CAF1113971.1"/>
    </source>
</evidence>
<dbReference type="Proteomes" id="UP000663845">
    <property type="component" value="Unassembled WGS sequence"/>
</dbReference>
<evidence type="ECO:0000313" key="3">
    <source>
        <dbReference type="EMBL" id="CAF4198552.1"/>
    </source>
</evidence>
<dbReference type="Proteomes" id="UP000663881">
    <property type="component" value="Unassembled WGS sequence"/>
</dbReference>
<dbReference type="Proteomes" id="UP000663891">
    <property type="component" value="Unassembled WGS sequence"/>
</dbReference>
<comment type="caution">
    <text evidence="2">The sequence shown here is derived from an EMBL/GenBank/DDBJ whole genome shotgun (WGS) entry which is preliminary data.</text>
</comment>
<dbReference type="Proteomes" id="UP000663844">
    <property type="component" value="Unassembled WGS sequence"/>
</dbReference>
<dbReference type="EMBL" id="CAJNON010002715">
    <property type="protein sequence ID" value="CAF1515760.1"/>
    <property type="molecule type" value="Genomic_DNA"/>
</dbReference>
<reference evidence="2" key="1">
    <citation type="submission" date="2021-02" db="EMBL/GenBank/DDBJ databases">
        <authorList>
            <person name="Nowell W R."/>
        </authorList>
    </citation>
    <scope>NUCLEOTIDE SEQUENCE</scope>
</reference>
<dbReference type="EMBL" id="CAJOAY010009126">
    <property type="protein sequence ID" value="CAF4198552.1"/>
    <property type="molecule type" value="Genomic_DNA"/>
</dbReference>